<dbReference type="GO" id="GO:0016787">
    <property type="term" value="F:hydrolase activity"/>
    <property type="evidence" value="ECO:0007669"/>
    <property type="project" value="UniProtKB-KW"/>
</dbReference>
<keyword evidence="1" id="KW-0378">Hydrolase</keyword>
<evidence type="ECO:0000313" key="6">
    <source>
        <dbReference type="Proteomes" id="UP000250241"/>
    </source>
</evidence>
<organism evidence="4 6">
    <name type="scientific">Rothia aeria</name>
    <dbReference type="NCBI Taxonomy" id="172042"/>
    <lineage>
        <taxon>Bacteria</taxon>
        <taxon>Bacillati</taxon>
        <taxon>Actinomycetota</taxon>
        <taxon>Actinomycetes</taxon>
        <taxon>Micrococcales</taxon>
        <taxon>Micrococcaceae</taxon>
        <taxon>Rothia</taxon>
    </lineage>
</organism>
<accession>A0A2Z5QWE0</accession>
<dbReference type="Pfam" id="PF04203">
    <property type="entry name" value="Sortase"/>
    <property type="match status" value="1"/>
</dbReference>
<evidence type="ECO:0000256" key="3">
    <source>
        <dbReference type="SAM" id="Phobius"/>
    </source>
</evidence>
<evidence type="ECO:0000313" key="5">
    <source>
        <dbReference type="EMBL" id="VEI25045.1"/>
    </source>
</evidence>
<keyword evidence="3" id="KW-0812">Transmembrane</keyword>
<dbReference type="AlphaFoldDB" id="A0A2Z5QWE0"/>
<dbReference type="Proteomes" id="UP000250241">
    <property type="component" value="Chromosome"/>
</dbReference>
<dbReference type="SUPFAM" id="SSF63817">
    <property type="entry name" value="Sortase"/>
    <property type="match status" value="1"/>
</dbReference>
<keyword evidence="3" id="KW-1133">Transmembrane helix</keyword>
<keyword evidence="6" id="KW-1185">Reference proteome</keyword>
<gene>
    <name evidence="5" type="ORF">NCTC10207_02387</name>
    <name evidence="4" type="ORF">RA11412_0436</name>
</gene>
<name>A0A2Z5QWE0_9MICC</name>
<dbReference type="NCBIfam" id="NF033747">
    <property type="entry name" value="class_E_sortase"/>
    <property type="match status" value="1"/>
</dbReference>
<proteinExistence type="predicted"/>
<feature type="active site" description="Proton donor/acceptor" evidence="2">
    <location>
        <position position="141"/>
    </location>
</feature>
<evidence type="ECO:0000256" key="2">
    <source>
        <dbReference type="PIRSR" id="PIRSR605754-1"/>
    </source>
</evidence>
<dbReference type="RefSeq" id="WP_037233982.1">
    <property type="nucleotide sequence ID" value="NZ_CAJPQC010000014.1"/>
</dbReference>
<evidence type="ECO:0000313" key="7">
    <source>
        <dbReference type="Proteomes" id="UP000282386"/>
    </source>
</evidence>
<evidence type="ECO:0000256" key="1">
    <source>
        <dbReference type="ARBA" id="ARBA00022801"/>
    </source>
</evidence>
<dbReference type="Gene3D" id="2.40.260.10">
    <property type="entry name" value="Sortase"/>
    <property type="match status" value="1"/>
</dbReference>
<reference evidence="4 6" key="1">
    <citation type="submission" date="2016-10" db="EMBL/GenBank/DDBJ databases">
        <title>Genome sequence of Rothia aeria strain JCM11412.</title>
        <authorList>
            <person name="Nambu T."/>
        </authorList>
    </citation>
    <scope>NUCLEOTIDE SEQUENCE [LARGE SCALE GENOMIC DNA]</scope>
    <source>
        <strain evidence="4 6">JCM 11412</strain>
    </source>
</reference>
<dbReference type="CDD" id="cd05830">
    <property type="entry name" value="Sortase_E"/>
    <property type="match status" value="1"/>
</dbReference>
<evidence type="ECO:0000313" key="4">
    <source>
        <dbReference type="EMBL" id="BAV86735.1"/>
    </source>
</evidence>
<reference evidence="5 7" key="2">
    <citation type="submission" date="2018-12" db="EMBL/GenBank/DDBJ databases">
        <authorList>
            <consortium name="Pathogen Informatics"/>
        </authorList>
    </citation>
    <scope>NUCLEOTIDE SEQUENCE [LARGE SCALE GENOMIC DNA]</scope>
    <source>
        <strain evidence="5 7">NCTC10207</strain>
    </source>
</reference>
<dbReference type="InterPro" id="IPR042003">
    <property type="entry name" value="Sortase_E"/>
</dbReference>
<sequence length="248" mass="27324">MSHTPTKAHAPGKTRLQWTVQILGELLITAGFILLLFVAWQLWWTNIAADRSQAQAVDSLVKEFGESRTVTDWDPKNPPEPLAEPAHGQAFGVVYIPRFGEDYQRPAAQGSSNDVIDALGLGHYEGSAMPGGVGNFSLAGHRQTRGKVLNDIDLLQNGDHIYVRTKDGYYTYTVYEQKIVQPHEVDVIEPVPGHPGQSPTERIMTLTTCHPRYGDTERYIVHAKFESWQPASAGAPAEIAKVANNNPA</sequence>
<dbReference type="EMBL" id="LR134479">
    <property type="protein sequence ID" value="VEI25045.1"/>
    <property type="molecule type" value="Genomic_DNA"/>
</dbReference>
<keyword evidence="3" id="KW-0472">Membrane</keyword>
<feature type="active site" description="Acyl-thioester intermediate" evidence="2">
    <location>
        <position position="209"/>
    </location>
</feature>
<dbReference type="InterPro" id="IPR023365">
    <property type="entry name" value="Sortase_dom-sf"/>
</dbReference>
<dbReference type="EMBL" id="AP017895">
    <property type="protein sequence ID" value="BAV86735.1"/>
    <property type="molecule type" value="Genomic_DNA"/>
</dbReference>
<dbReference type="KEGG" id="raj:RA11412_0436"/>
<dbReference type="NCBIfam" id="TIGR01076">
    <property type="entry name" value="sortase_fam"/>
    <property type="match status" value="1"/>
</dbReference>
<feature type="transmembrane region" description="Helical" evidence="3">
    <location>
        <begin position="22"/>
        <end position="44"/>
    </location>
</feature>
<dbReference type="InterPro" id="IPR053465">
    <property type="entry name" value="Sortase_Class_E"/>
</dbReference>
<protein>
    <submittedName>
        <fullName evidence="4 5">Sortase</fullName>
    </submittedName>
</protein>
<dbReference type="Proteomes" id="UP000282386">
    <property type="component" value="Chromosome"/>
</dbReference>
<dbReference type="GeneID" id="93861883"/>
<dbReference type="InterPro" id="IPR005754">
    <property type="entry name" value="Sortase"/>
</dbReference>